<dbReference type="PANTHER" id="PTHR31649">
    <property type="entry name" value="AGAP009604-PA"/>
    <property type="match status" value="1"/>
</dbReference>
<evidence type="ECO:0000313" key="3">
    <source>
        <dbReference type="Proteomes" id="UP000261500"/>
    </source>
</evidence>
<dbReference type="AlphaFoldDB" id="A0A3B3UE16"/>
<accession>A0A3B3UE16</accession>
<dbReference type="Proteomes" id="UP000261500">
    <property type="component" value="Unplaced"/>
</dbReference>
<reference evidence="2" key="1">
    <citation type="submission" date="2025-08" db="UniProtKB">
        <authorList>
            <consortium name="Ensembl"/>
        </authorList>
    </citation>
    <scope>IDENTIFICATION</scope>
</reference>
<dbReference type="Ensembl" id="ENSPLAT00000028981.1">
    <property type="protein sequence ID" value="ENSPLAP00000010904.1"/>
    <property type="gene ID" value="ENSPLAG00000013900.1"/>
</dbReference>
<evidence type="ECO:0000313" key="2">
    <source>
        <dbReference type="Ensembl" id="ENSPLAP00000010904.1"/>
    </source>
</evidence>
<keyword evidence="1" id="KW-0732">Signal</keyword>
<evidence type="ECO:0000256" key="1">
    <source>
        <dbReference type="SAM" id="SignalP"/>
    </source>
</evidence>
<feature type="signal peptide" evidence="1">
    <location>
        <begin position="1"/>
        <end position="23"/>
    </location>
</feature>
<dbReference type="SUPFAM" id="SSF56973">
    <property type="entry name" value="Aerolisin/ETX pore-forming domain"/>
    <property type="match status" value="1"/>
</dbReference>
<protein>
    <submittedName>
        <fullName evidence="2">Uncharacterized protein</fullName>
    </submittedName>
</protein>
<name>A0A3B3UE16_9TELE</name>
<dbReference type="Gene3D" id="2.170.15.10">
    <property type="entry name" value="Proaerolysin, chain A, domain 3"/>
    <property type="match status" value="1"/>
</dbReference>
<dbReference type="PANTHER" id="PTHR31649:SF1">
    <property type="entry name" value="FARNESOIC ACID O-METHYL TRANSFERASE DOMAIN-CONTAINING PROTEIN"/>
    <property type="match status" value="1"/>
</dbReference>
<feature type="chain" id="PRO_5017439582" evidence="1">
    <location>
        <begin position="24"/>
        <end position="404"/>
    </location>
</feature>
<reference evidence="2" key="2">
    <citation type="submission" date="2025-09" db="UniProtKB">
        <authorList>
            <consortium name="Ensembl"/>
        </authorList>
    </citation>
    <scope>IDENTIFICATION</scope>
</reference>
<organism evidence="2 3">
    <name type="scientific">Poecilia latipinna</name>
    <name type="common">sailfin molly</name>
    <dbReference type="NCBI Taxonomy" id="48699"/>
    <lineage>
        <taxon>Eukaryota</taxon>
        <taxon>Metazoa</taxon>
        <taxon>Chordata</taxon>
        <taxon>Craniata</taxon>
        <taxon>Vertebrata</taxon>
        <taxon>Euteleostomi</taxon>
        <taxon>Actinopterygii</taxon>
        <taxon>Neopterygii</taxon>
        <taxon>Teleostei</taxon>
        <taxon>Neoteleostei</taxon>
        <taxon>Acanthomorphata</taxon>
        <taxon>Ovalentaria</taxon>
        <taxon>Atherinomorphae</taxon>
        <taxon>Cyprinodontiformes</taxon>
        <taxon>Poeciliidae</taxon>
        <taxon>Poeciliinae</taxon>
        <taxon>Poecilia</taxon>
    </lineage>
</organism>
<sequence>IKFTSLLLSFLLLSLSDHLTGRGEDVQSSGSNSAHFSRLDGLIKAFLFTVSVSPLEVGLEKEVPMKASAEFRQKRQLDSFSSMPDGKLQWVKWEGSLPNGTVSIYNTYETRTDYICKVRCRAGFYNPSKGPYCHYPDKKEHRSSSFQVLVNEDNFEILEWKEGSYGSFPKNSIRTCSSQELLVGKNKYGLGMVYPKDKCFYLPWKGKQYWYKRHYEVLTQLKAESSVISDVKYKPDPTKIIKLPPKTIRVSVIENYSCRSVSKKVTLSEKTMNKRQWDTSSLFRSRERTTFRAGIPVIMDGNFDVTTERLFQISTGETLTEEVQHSAKVKLTVPPNHRCRIKMIGFMFKVDIPFTARLTRSYEDGETRSAAISGVYHGVQMGQIRAKRDRCEPLSNPKPCLKTA</sequence>
<proteinExistence type="predicted"/>
<keyword evidence="3" id="KW-1185">Reference proteome</keyword>
<dbReference type="CDD" id="cd20220">
    <property type="entry name" value="PFM_natterin-3-like"/>
    <property type="match status" value="1"/>
</dbReference>
<dbReference type="GeneTree" id="ENSGT00400000024875"/>